<evidence type="ECO:0000259" key="2">
    <source>
        <dbReference type="Pfam" id="PF00266"/>
    </source>
</evidence>
<evidence type="ECO:0000313" key="3">
    <source>
        <dbReference type="EMBL" id="MEJ5022965.1"/>
    </source>
</evidence>
<dbReference type="PANTHER" id="PTHR43586">
    <property type="entry name" value="CYSTEINE DESULFURASE"/>
    <property type="match status" value="1"/>
</dbReference>
<dbReference type="Pfam" id="PF00266">
    <property type="entry name" value="Aminotran_5"/>
    <property type="match status" value="1"/>
</dbReference>
<dbReference type="InterPro" id="IPR015422">
    <property type="entry name" value="PyrdxlP-dep_Trfase_small"/>
</dbReference>
<dbReference type="SUPFAM" id="SSF53383">
    <property type="entry name" value="PLP-dependent transferases"/>
    <property type="match status" value="1"/>
</dbReference>
<dbReference type="Gene3D" id="3.40.640.10">
    <property type="entry name" value="Type I PLP-dependent aspartate aminotransferase-like (Major domain)"/>
    <property type="match status" value="1"/>
</dbReference>
<protein>
    <submittedName>
        <fullName evidence="3">Cysteine desulfurase-like protein</fullName>
    </submittedName>
</protein>
<accession>A0ABU8PL45</accession>
<sequence length="425" mass="47439">MANTTPLDLDFARSQFPGLGRGWTFFDNAGGSQIVQGALDRINTFLIEKNVQIGGSYAVSQDAAKALYEARTAAMHLVNANRPEEIVFGSSTTVLLQNLARAMTGQFKPGDEIVVTVSDHESNIGPWDRLQAAGIVVKFWPLDKKTLTLELADLEPLMSARTKLVCVTHASNILGWINPIRSIADFVHARNAKLCVDAVAYAPHRAVDVQALDADYYVFSLYKTYGPHYAIMYGKYDLLLELDPLYHYFYGKDKVPGKLEPGNPNYELAYATCGIVDYLCELGSRAGAMGSTRERIEKAFEAITQHEDALTDRFLDYLRSRNDCEIIGELVNRDSRRVPTISFRIDGSDAAEICKAIDKENIAIRFGDFHSRRLAEYLNVTDHNGMLRVSMVHYNTIEEVDHLISALDNVLSNRGETINDEQSAR</sequence>
<keyword evidence="1" id="KW-0663">Pyridoxal phosphate</keyword>
<evidence type="ECO:0000313" key="4">
    <source>
        <dbReference type="Proteomes" id="UP001375812"/>
    </source>
</evidence>
<reference evidence="3 4" key="1">
    <citation type="submission" date="2023-12" db="EMBL/GenBank/DDBJ databases">
        <title>Gut-associated functions are favored during microbiome assembly across C. elegans life.</title>
        <authorList>
            <person name="Zimmermann J."/>
        </authorList>
    </citation>
    <scope>NUCLEOTIDE SEQUENCE [LARGE SCALE GENOMIC DNA]</scope>
    <source>
        <strain evidence="3 4">MYb71</strain>
    </source>
</reference>
<dbReference type="InterPro" id="IPR015424">
    <property type="entry name" value="PyrdxlP-dep_Trfase"/>
</dbReference>
<dbReference type="Gene3D" id="3.90.1150.10">
    <property type="entry name" value="Aspartate Aminotransferase, domain 1"/>
    <property type="match status" value="1"/>
</dbReference>
<proteinExistence type="predicted"/>
<dbReference type="PANTHER" id="PTHR43586:SF21">
    <property type="entry name" value="PYRIDOXAL PHOSPHATE (PLP)-DEPENDENT ASPARTATE AMINOTRANSFERASE SUPERFAMILY"/>
    <property type="match status" value="1"/>
</dbReference>
<feature type="domain" description="Aminotransferase class V" evidence="2">
    <location>
        <begin position="25"/>
        <end position="403"/>
    </location>
</feature>
<name>A0ABU8PL45_9HYPH</name>
<dbReference type="InterPro" id="IPR000192">
    <property type="entry name" value="Aminotrans_V_dom"/>
</dbReference>
<dbReference type="Proteomes" id="UP001375812">
    <property type="component" value="Unassembled WGS sequence"/>
</dbReference>
<dbReference type="EMBL" id="JBBGZH010000003">
    <property type="protein sequence ID" value="MEJ5022965.1"/>
    <property type="molecule type" value="Genomic_DNA"/>
</dbReference>
<keyword evidence="4" id="KW-1185">Reference proteome</keyword>
<dbReference type="RefSeq" id="WP_105545385.1">
    <property type="nucleotide sequence ID" value="NZ_JBBGZH010000003.1"/>
</dbReference>
<gene>
    <name evidence="3" type="ORF">WH297_25015</name>
</gene>
<dbReference type="InterPro" id="IPR015421">
    <property type="entry name" value="PyrdxlP-dep_Trfase_major"/>
</dbReference>
<comment type="caution">
    <text evidence="3">The sequence shown here is derived from an EMBL/GenBank/DDBJ whole genome shotgun (WGS) entry which is preliminary data.</text>
</comment>
<evidence type="ECO:0000256" key="1">
    <source>
        <dbReference type="ARBA" id="ARBA00022898"/>
    </source>
</evidence>
<organism evidence="3 4">
    <name type="scientific">Ochrobactrum vermis</name>
    <dbReference type="NCBI Taxonomy" id="1827297"/>
    <lineage>
        <taxon>Bacteria</taxon>
        <taxon>Pseudomonadati</taxon>
        <taxon>Pseudomonadota</taxon>
        <taxon>Alphaproteobacteria</taxon>
        <taxon>Hyphomicrobiales</taxon>
        <taxon>Brucellaceae</taxon>
        <taxon>Brucella/Ochrobactrum group</taxon>
        <taxon>Ochrobactrum</taxon>
    </lineage>
</organism>